<gene>
    <name evidence="1" type="ORF">HNP33_000785</name>
</gene>
<dbReference type="Proteomes" id="UP000562492">
    <property type="component" value="Unassembled WGS sequence"/>
</dbReference>
<accession>A0ABR6RC49</accession>
<dbReference type="EMBL" id="JACHKZ010000003">
    <property type="protein sequence ID" value="MBB6576737.1"/>
    <property type="molecule type" value="Genomic_DNA"/>
</dbReference>
<keyword evidence="2" id="KW-1185">Reference proteome</keyword>
<evidence type="ECO:0000313" key="1">
    <source>
        <dbReference type="EMBL" id="MBB6576737.1"/>
    </source>
</evidence>
<dbReference type="RefSeq" id="WP_184705488.1">
    <property type="nucleotide sequence ID" value="NZ_JACHKZ010000003.1"/>
</dbReference>
<name>A0ABR6RC49_9BURK</name>
<organism evidence="1 2">
    <name type="scientific">Comamonas odontotermitis</name>
    <dbReference type="NCBI Taxonomy" id="379895"/>
    <lineage>
        <taxon>Bacteria</taxon>
        <taxon>Pseudomonadati</taxon>
        <taxon>Pseudomonadota</taxon>
        <taxon>Betaproteobacteria</taxon>
        <taxon>Burkholderiales</taxon>
        <taxon>Comamonadaceae</taxon>
        <taxon>Comamonas</taxon>
    </lineage>
</organism>
<reference evidence="1 2" key="1">
    <citation type="submission" date="2020-08" db="EMBL/GenBank/DDBJ databases">
        <title>Functional genomics of gut bacteria from endangered species of beetles.</title>
        <authorList>
            <person name="Carlos-Shanley C."/>
        </authorList>
    </citation>
    <scope>NUCLEOTIDE SEQUENCE [LARGE SCALE GENOMIC DNA]</scope>
    <source>
        <strain evidence="1 2">S00124</strain>
    </source>
</reference>
<sequence length="173" mass="18870">MSAGAAVLNDAQITERILQFLRQIGLEVREESLPCDCFLPGMRIVQGCLVVDRQQLRWPGDLLHEAGHLAVVPAALRPFMDDALEQLPAIEHGGEIEATAWAWAALMHLQLPPQVLFHEGGYRGHAAGLRINFEMGIYLGASGLVHAGLAWLPGPGLAAGAPVYPRMRQWLRA</sequence>
<protein>
    <submittedName>
        <fullName evidence="1">Uncharacterized protein</fullName>
    </submittedName>
</protein>
<evidence type="ECO:0000313" key="2">
    <source>
        <dbReference type="Proteomes" id="UP000562492"/>
    </source>
</evidence>
<comment type="caution">
    <text evidence="1">The sequence shown here is derived from an EMBL/GenBank/DDBJ whole genome shotgun (WGS) entry which is preliminary data.</text>
</comment>
<proteinExistence type="predicted"/>